<feature type="transmembrane region" description="Helical" evidence="1">
    <location>
        <begin position="21"/>
        <end position="39"/>
    </location>
</feature>
<accession>A0A347WF54</accession>
<dbReference type="AlphaFoldDB" id="A0A347WF54"/>
<keyword evidence="1" id="KW-0812">Transmembrane</keyword>
<feature type="transmembrane region" description="Helical" evidence="1">
    <location>
        <begin position="59"/>
        <end position="82"/>
    </location>
</feature>
<feature type="transmembrane region" description="Helical" evidence="1">
    <location>
        <begin position="189"/>
        <end position="208"/>
    </location>
</feature>
<feature type="transmembrane region" description="Helical" evidence="1">
    <location>
        <begin position="214"/>
        <end position="232"/>
    </location>
</feature>
<evidence type="ECO:0008006" key="4">
    <source>
        <dbReference type="Google" id="ProtNLM"/>
    </source>
</evidence>
<keyword evidence="1" id="KW-1133">Transmembrane helix</keyword>
<dbReference type="KEGG" id="ksc:CD178_02750"/>
<dbReference type="PANTHER" id="PTHR37314:SF4">
    <property type="entry name" value="UPF0700 TRANSMEMBRANE PROTEIN YOAK"/>
    <property type="match status" value="1"/>
</dbReference>
<name>A0A347WF54_9PROT</name>
<evidence type="ECO:0000313" key="2">
    <source>
        <dbReference type="EMBL" id="AXY23497.1"/>
    </source>
</evidence>
<protein>
    <recommendedName>
        <fullName evidence="4">DUF1275 domain-containing protein</fullName>
    </recommendedName>
</protein>
<sequence>MLVHEGTSRSISTDLRLGCTLAAMAGAINVTGFLVVGYYSANMTGNLSALAADVLGGGAVSVLSCLGLIAAFVVGGISATLLVNAGRRHHLHAVYACGIVLEGMMLVALGATADFLPARQATRMLAYGLSFLMGLQNATVTHISGARVRTTHMTGMLTDLGIELAQWLEHRRTPWADATAMRVRERLRLHGAIVLSFALGGIAGALSYRWCGVMVLPLMGVMLIALALPGVVRTLRRG</sequence>
<keyword evidence="3" id="KW-1185">Reference proteome</keyword>
<evidence type="ECO:0000313" key="3">
    <source>
        <dbReference type="Proteomes" id="UP000264120"/>
    </source>
</evidence>
<dbReference type="EMBL" id="CP023036">
    <property type="protein sequence ID" value="AXY23497.1"/>
    <property type="molecule type" value="Genomic_DNA"/>
</dbReference>
<evidence type="ECO:0000256" key="1">
    <source>
        <dbReference type="SAM" id="Phobius"/>
    </source>
</evidence>
<dbReference type="InterPro" id="IPR010699">
    <property type="entry name" value="DUF1275"/>
</dbReference>
<feature type="transmembrane region" description="Helical" evidence="1">
    <location>
        <begin position="125"/>
        <end position="146"/>
    </location>
</feature>
<dbReference type="Pfam" id="PF06912">
    <property type="entry name" value="DUF1275"/>
    <property type="match status" value="1"/>
</dbReference>
<keyword evidence="1" id="KW-0472">Membrane</keyword>
<dbReference type="OrthoDB" id="270162at2"/>
<dbReference type="PANTHER" id="PTHR37314">
    <property type="entry name" value="SLR0142 PROTEIN"/>
    <property type="match status" value="1"/>
</dbReference>
<feature type="transmembrane region" description="Helical" evidence="1">
    <location>
        <begin position="94"/>
        <end position="113"/>
    </location>
</feature>
<gene>
    <name evidence="2" type="ORF">CD178_02750</name>
</gene>
<proteinExistence type="predicted"/>
<dbReference type="Proteomes" id="UP000264120">
    <property type="component" value="Chromosome"/>
</dbReference>
<dbReference type="RefSeq" id="WP_102323831.1">
    <property type="nucleotide sequence ID" value="NZ_CP023036.1"/>
</dbReference>
<reference evidence="2 3" key="1">
    <citation type="submission" date="2017-08" db="EMBL/GenBank/DDBJ databases">
        <title>Complete genome sequence of Gluconacetobacter saccharivorans CV1 isolated from Fermented Vinegar.</title>
        <authorList>
            <person name="Kim S.-Y."/>
        </authorList>
    </citation>
    <scope>NUCLEOTIDE SEQUENCE [LARGE SCALE GENOMIC DNA]</scope>
    <source>
        <strain evidence="2 3">CV1</strain>
    </source>
</reference>
<organism evidence="2 3">
    <name type="scientific">Komagataeibacter saccharivorans</name>
    <dbReference type="NCBI Taxonomy" id="265959"/>
    <lineage>
        <taxon>Bacteria</taxon>
        <taxon>Pseudomonadati</taxon>
        <taxon>Pseudomonadota</taxon>
        <taxon>Alphaproteobacteria</taxon>
        <taxon>Acetobacterales</taxon>
        <taxon>Acetobacteraceae</taxon>
        <taxon>Komagataeibacter</taxon>
    </lineage>
</organism>